<proteinExistence type="predicted"/>
<feature type="transmembrane region" description="Helical" evidence="1">
    <location>
        <begin position="6"/>
        <end position="23"/>
    </location>
</feature>
<protein>
    <submittedName>
        <fullName evidence="2">Uncharacterized protein</fullName>
    </submittedName>
</protein>
<evidence type="ECO:0000256" key="1">
    <source>
        <dbReference type="SAM" id="Phobius"/>
    </source>
</evidence>
<gene>
    <name evidence="2" type="ORF">M8C21_028716</name>
</gene>
<organism evidence="2 3">
    <name type="scientific">Ambrosia artemisiifolia</name>
    <name type="common">Common ragweed</name>
    <dbReference type="NCBI Taxonomy" id="4212"/>
    <lineage>
        <taxon>Eukaryota</taxon>
        <taxon>Viridiplantae</taxon>
        <taxon>Streptophyta</taxon>
        <taxon>Embryophyta</taxon>
        <taxon>Tracheophyta</taxon>
        <taxon>Spermatophyta</taxon>
        <taxon>Magnoliopsida</taxon>
        <taxon>eudicotyledons</taxon>
        <taxon>Gunneridae</taxon>
        <taxon>Pentapetalae</taxon>
        <taxon>asterids</taxon>
        <taxon>campanulids</taxon>
        <taxon>Asterales</taxon>
        <taxon>Asteraceae</taxon>
        <taxon>Asteroideae</taxon>
        <taxon>Heliantheae alliance</taxon>
        <taxon>Heliantheae</taxon>
        <taxon>Ambrosia</taxon>
    </lineage>
</organism>
<keyword evidence="3" id="KW-1185">Reference proteome</keyword>
<evidence type="ECO:0000313" key="3">
    <source>
        <dbReference type="Proteomes" id="UP001206925"/>
    </source>
</evidence>
<keyword evidence="1" id="KW-1133">Transmembrane helix</keyword>
<feature type="non-terminal residue" evidence="2">
    <location>
        <position position="1"/>
    </location>
</feature>
<sequence length="85" mass="10405">YGPGVDVWAAACIFAALLLRRPFLQMRRFVMFWWKHCHKNSQIEKRNGWNRWIWFYAVNLKEMDMRAIAIRRQRCDYCGSLRTYS</sequence>
<comment type="caution">
    <text evidence="2">The sequence shown here is derived from an EMBL/GenBank/DDBJ whole genome shotgun (WGS) entry which is preliminary data.</text>
</comment>
<name>A0AAD5C0S1_AMBAR</name>
<reference evidence="2" key="1">
    <citation type="submission" date="2022-06" db="EMBL/GenBank/DDBJ databases">
        <title>Uncovering the hologenomic basis of an extraordinary plant invasion.</title>
        <authorList>
            <person name="Bieker V.C."/>
            <person name="Martin M.D."/>
            <person name="Gilbert T."/>
            <person name="Hodgins K."/>
            <person name="Battlay P."/>
            <person name="Petersen B."/>
            <person name="Wilson J."/>
        </authorList>
    </citation>
    <scope>NUCLEOTIDE SEQUENCE</scope>
    <source>
        <strain evidence="2">AA19_3_7</strain>
        <tissue evidence="2">Leaf</tissue>
    </source>
</reference>
<dbReference type="Proteomes" id="UP001206925">
    <property type="component" value="Unassembled WGS sequence"/>
</dbReference>
<dbReference type="SUPFAM" id="SSF56112">
    <property type="entry name" value="Protein kinase-like (PK-like)"/>
    <property type="match status" value="1"/>
</dbReference>
<dbReference type="AlphaFoldDB" id="A0AAD5C0S1"/>
<dbReference type="EMBL" id="JAMZMK010010161">
    <property type="protein sequence ID" value="KAI7732779.1"/>
    <property type="molecule type" value="Genomic_DNA"/>
</dbReference>
<keyword evidence="1" id="KW-0812">Transmembrane</keyword>
<dbReference type="InterPro" id="IPR011009">
    <property type="entry name" value="Kinase-like_dom_sf"/>
</dbReference>
<keyword evidence="1" id="KW-0472">Membrane</keyword>
<accession>A0AAD5C0S1</accession>
<evidence type="ECO:0000313" key="2">
    <source>
        <dbReference type="EMBL" id="KAI7732779.1"/>
    </source>
</evidence>